<gene>
    <name evidence="3" type="ORF">SAMEA3545359_02129</name>
</gene>
<dbReference type="Gene3D" id="3.20.100.30">
    <property type="entry name" value="VTC, catalytic tunnel domain"/>
    <property type="match status" value="1"/>
</dbReference>
<dbReference type="CDD" id="cd07750">
    <property type="entry name" value="PolyPPase_VTC_like"/>
    <property type="match status" value="1"/>
</dbReference>
<reference evidence="3" key="1">
    <citation type="submission" date="2015-09" db="EMBL/GenBank/DDBJ databases">
        <authorList>
            <consortium name="Pathogen Informatics"/>
        </authorList>
    </citation>
    <scope>NUCLEOTIDE SEQUENCE</scope>
    <source>
        <strain evidence="3">2789STDY5834896</strain>
    </source>
</reference>
<dbReference type="InterPro" id="IPR042267">
    <property type="entry name" value="VTC_sf"/>
</dbReference>
<feature type="compositionally biased region" description="Low complexity" evidence="1">
    <location>
        <begin position="237"/>
        <end position="248"/>
    </location>
</feature>
<evidence type="ECO:0000313" key="3">
    <source>
        <dbReference type="EMBL" id="SCJ80385.1"/>
    </source>
</evidence>
<evidence type="ECO:0000259" key="2">
    <source>
        <dbReference type="Pfam" id="PF09359"/>
    </source>
</evidence>
<sequence>MREERVFERVEQKYRLTARQRADFLQAAAGRIQLDQYGHHTIHNIYYDTDTYALIRQSIEGPKYKEKFRVRCYNQLTGDSTVFLEIKKKYRGIVYKRRTALSCPQAGDFLRRGQLPPCPDQVLREIQYFFSFYRPRPALYLAYDREAFTGEDGLRITVDERIRSRRSHISLEDSPQDELLDPSHYIMEIKVPGAYPLWLSQLLSAMQLYPISFSKYGSVYRRALSRGQLTLPRGEHPAPTAGCTPTPASRGLFGPAALGAKG</sequence>
<dbReference type="EMBL" id="FMHG01000001">
    <property type="protein sequence ID" value="SCJ80385.1"/>
    <property type="molecule type" value="Genomic_DNA"/>
</dbReference>
<proteinExistence type="predicted"/>
<dbReference type="AlphaFoldDB" id="A0A1C6JFE0"/>
<name>A0A1C6JFE0_9FIRM</name>
<organism evidence="3">
    <name type="scientific">uncultured Anaerotruncus sp</name>
    <dbReference type="NCBI Taxonomy" id="905011"/>
    <lineage>
        <taxon>Bacteria</taxon>
        <taxon>Bacillati</taxon>
        <taxon>Bacillota</taxon>
        <taxon>Clostridia</taxon>
        <taxon>Eubacteriales</taxon>
        <taxon>Oscillospiraceae</taxon>
        <taxon>Anaerotruncus</taxon>
        <taxon>environmental samples</taxon>
    </lineage>
</organism>
<feature type="domain" description="VTC" evidence="2">
    <location>
        <begin position="9"/>
        <end position="218"/>
    </location>
</feature>
<feature type="region of interest" description="Disordered" evidence="1">
    <location>
        <begin position="230"/>
        <end position="262"/>
    </location>
</feature>
<dbReference type="GO" id="GO:0006799">
    <property type="term" value="P:polyphosphate biosynthetic process"/>
    <property type="evidence" value="ECO:0007669"/>
    <property type="project" value="UniProtKB-ARBA"/>
</dbReference>
<dbReference type="InterPro" id="IPR033469">
    <property type="entry name" value="CYTH-like_dom_sf"/>
</dbReference>
<protein>
    <submittedName>
        <fullName evidence="3">VTC domain</fullName>
    </submittedName>
</protein>
<dbReference type="Pfam" id="PF09359">
    <property type="entry name" value="VTC"/>
    <property type="match status" value="1"/>
</dbReference>
<accession>A0A1C6JFE0</accession>
<evidence type="ECO:0000256" key="1">
    <source>
        <dbReference type="SAM" id="MobiDB-lite"/>
    </source>
</evidence>
<dbReference type="InterPro" id="IPR018966">
    <property type="entry name" value="VTC_domain"/>
</dbReference>
<dbReference type="SUPFAM" id="SSF55154">
    <property type="entry name" value="CYTH-like phosphatases"/>
    <property type="match status" value="1"/>
</dbReference>